<dbReference type="HAMAP" id="MF_00036_B">
    <property type="entry name" value="Ala_tRNA_synth_B"/>
    <property type="match status" value="1"/>
</dbReference>
<dbReference type="Gene3D" id="3.10.310.40">
    <property type="match status" value="1"/>
</dbReference>
<evidence type="ECO:0000256" key="5">
    <source>
        <dbReference type="ARBA" id="ARBA00022840"/>
    </source>
</evidence>
<feature type="coiled-coil region" evidence="12">
    <location>
        <begin position="735"/>
        <end position="762"/>
    </location>
</feature>
<dbReference type="Pfam" id="PF02272">
    <property type="entry name" value="DHHA1"/>
    <property type="match status" value="1"/>
</dbReference>
<feature type="binding site" evidence="11">
    <location>
        <position position="669"/>
    </location>
    <ligand>
        <name>Zn(2+)</name>
        <dbReference type="ChEBI" id="CHEBI:29105"/>
    </ligand>
</feature>
<dbReference type="Pfam" id="PF01411">
    <property type="entry name" value="tRNA-synt_2c"/>
    <property type="match status" value="1"/>
</dbReference>
<dbReference type="Gene3D" id="6.10.250.550">
    <property type="match status" value="1"/>
</dbReference>
<evidence type="ECO:0000313" key="14">
    <source>
        <dbReference type="EMBL" id="MEV4909819.1"/>
    </source>
</evidence>
<evidence type="ECO:0000259" key="13">
    <source>
        <dbReference type="PROSITE" id="PS50860"/>
    </source>
</evidence>
<feature type="binding site" evidence="11">
    <location>
        <position position="673"/>
    </location>
    <ligand>
        <name>Zn(2+)</name>
        <dbReference type="ChEBI" id="CHEBI:29105"/>
    </ligand>
</feature>
<dbReference type="Gene3D" id="3.30.54.20">
    <property type="match status" value="1"/>
</dbReference>
<keyword evidence="12" id="KW-0175">Coiled coil</keyword>
<dbReference type="InterPro" id="IPR050058">
    <property type="entry name" value="Ala-tRNA_ligase"/>
</dbReference>
<dbReference type="SUPFAM" id="SSF55681">
    <property type="entry name" value="Class II aaRS and biotin synthetases"/>
    <property type="match status" value="1"/>
</dbReference>
<gene>
    <name evidence="11 14" type="primary">alaS</name>
    <name evidence="14" type="ORF">MRBLBA1_000434</name>
</gene>
<dbReference type="InterPro" id="IPR018162">
    <property type="entry name" value="Ala-tRNA-ligase_IIc_anticod-bd"/>
</dbReference>
<keyword evidence="7 11" id="KW-0648">Protein biosynthesis</keyword>
<comment type="cofactor">
    <cofactor evidence="11">
        <name>Zn(2+)</name>
        <dbReference type="ChEBI" id="CHEBI:29105"/>
    </cofactor>
    <text evidence="11">Binds 1 zinc ion per subunit.</text>
</comment>
<dbReference type="Gene3D" id="3.30.930.10">
    <property type="entry name" value="Bira Bifunctional Protein, Domain 2"/>
    <property type="match status" value="1"/>
</dbReference>
<evidence type="ECO:0000256" key="12">
    <source>
        <dbReference type="SAM" id="Coils"/>
    </source>
</evidence>
<dbReference type="InterPro" id="IPR018164">
    <property type="entry name" value="Ala-tRNA-synth_IIc_N"/>
</dbReference>
<dbReference type="GO" id="GO:0016874">
    <property type="term" value="F:ligase activity"/>
    <property type="evidence" value="ECO:0007669"/>
    <property type="project" value="UniProtKB-KW"/>
</dbReference>
<dbReference type="PRINTS" id="PR00980">
    <property type="entry name" value="TRNASYNTHALA"/>
</dbReference>
<dbReference type="CDD" id="cd00673">
    <property type="entry name" value="AlaRS_core"/>
    <property type="match status" value="1"/>
</dbReference>
<dbReference type="Pfam" id="PF07973">
    <property type="entry name" value="tRNA_SAD"/>
    <property type="match status" value="1"/>
</dbReference>
<keyword evidence="11" id="KW-0862">Zinc</keyword>
<feature type="coiled-coil region" evidence="12">
    <location>
        <begin position="420"/>
        <end position="447"/>
    </location>
</feature>
<keyword evidence="11" id="KW-0479">Metal-binding</keyword>
<name>A0ABV3I6P0_9BACI</name>
<evidence type="ECO:0000256" key="9">
    <source>
        <dbReference type="ARBA" id="ARBA00024779"/>
    </source>
</evidence>
<evidence type="ECO:0000256" key="3">
    <source>
        <dbReference type="ARBA" id="ARBA00022598"/>
    </source>
</evidence>
<comment type="catalytic activity">
    <reaction evidence="10 11">
        <text>tRNA(Ala) + L-alanine + ATP = L-alanyl-tRNA(Ala) + AMP + diphosphate</text>
        <dbReference type="Rhea" id="RHEA:12540"/>
        <dbReference type="Rhea" id="RHEA-COMP:9657"/>
        <dbReference type="Rhea" id="RHEA-COMP:9923"/>
        <dbReference type="ChEBI" id="CHEBI:30616"/>
        <dbReference type="ChEBI" id="CHEBI:33019"/>
        <dbReference type="ChEBI" id="CHEBI:57972"/>
        <dbReference type="ChEBI" id="CHEBI:78442"/>
        <dbReference type="ChEBI" id="CHEBI:78497"/>
        <dbReference type="ChEBI" id="CHEBI:456215"/>
        <dbReference type="EC" id="6.1.1.7"/>
    </reaction>
</comment>
<dbReference type="Gene3D" id="2.40.30.130">
    <property type="match status" value="1"/>
</dbReference>
<evidence type="ECO:0000256" key="8">
    <source>
        <dbReference type="ARBA" id="ARBA00023146"/>
    </source>
</evidence>
<feature type="binding site" evidence="11">
    <location>
        <position position="567"/>
    </location>
    <ligand>
        <name>Zn(2+)</name>
        <dbReference type="ChEBI" id="CHEBI:29105"/>
    </ligand>
</feature>
<dbReference type="SUPFAM" id="SSF50447">
    <property type="entry name" value="Translation proteins"/>
    <property type="match status" value="1"/>
</dbReference>
<dbReference type="Proteomes" id="UP001552502">
    <property type="component" value="Unassembled WGS sequence"/>
</dbReference>
<keyword evidence="3 11" id="KW-0436">Ligase</keyword>
<evidence type="ECO:0000256" key="11">
    <source>
        <dbReference type="HAMAP-Rule" id="MF_00036"/>
    </source>
</evidence>
<dbReference type="InterPro" id="IPR023033">
    <property type="entry name" value="Ala_tRNA_ligase_euk/bac"/>
</dbReference>
<keyword evidence="11" id="KW-0963">Cytoplasm</keyword>
<protein>
    <recommendedName>
        <fullName evidence="11">Alanine--tRNA ligase</fullName>
        <ecNumber evidence="11">6.1.1.7</ecNumber>
    </recommendedName>
    <alternativeName>
        <fullName evidence="11">Alanyl-tRNA synthetase</fullName>
        <shortName evidence="11">AlaRS</shortName>
    </alternativeName>
</protein>
<comment type="similarity">
    <text evidence="1 11">Belongs to the class-II aminoacyl-tRNA synthetase family.</text>
</comment>
<evidence type="ECO:0000256" key="4">
    <source>
        <dbReference type="ARBA" id="ARBA00022741"/>
    </source>
</evidence>
<keyword evidence="8 11" id="KW-0030">Aminoacyl-tRNA synthetase</keyword>
<dbReference type="SUPFAM" id="SSF55186">
    <property type="entry name" value="ThrRS/AlaRS common domain"/>
    <property type="match status" value="1"/>
</dbReference>
<accession>A0ABV3I6P0</accession>
<evidence type="ECO:0000313" key="15">
    <source>
        <dbReference type="Proteomes" id="UP001552502"/>
    </source>
</evidence>
<dbReference type="InterPro" id="IPR003156">
    <property type="entry name" value="DHHA1_dom"/>
</dbReference>
<dbReference type="PANTHER" id="PTHR11777">
    <property type="entry name" value="ALANYL-TRNA SYNTHETASE"/>
    <property type="match status" value="1"/>
</dbReference>
<comment type="domain">
    <text evidence="11">Consists of three domains; the N-terminal catalytic domain, the editing domain and the C-terminal C-Ala domain. The editing domain removes incorrectly charged amino acids, while the C-Ala domain, along with tRNA(Ala), serves as a bridge to cooperatively bring together the editing and aminoacylation centers thus stimulating deacylation of misacylated tRNAs.</text>
</comment>
<comment type="function">
    <text evidence="9 11">Catalyzes the attachment of alanine to tRNA(Ala) in a two-step reaction: alanine is first activated by ATP to form Ala-AMP and then transferred to the acceptor end of tRNA(Ala). Also edits incorrectly charged Ser-tRNA(Ala) and Gly-tRNA(Ala) via its editing domain.</text>
</comment>
<keyword evidence="2 11" id="KW-0820">tRNA-binding</keyword>
<evidence type="ECO:0000256" key="6">
    <source>
        <dbReference type="ARBA" id="ARBA00022884"/>
    </source>
</evidence>
<reference evidence="14 15" key="1">
    <citation type="journal article" date="2023" name="Proc. Natl. Acad. Sci. U.S.A.">
        <title>Bacterial tolerance to host-exuded specialized metabolites structures the maize root microbiome.</title>
        <authorList>
            <person name="Thoenen L."/>
            <person name="Giroud C."/>
            <person name="Kreuzer M."/>
            <person name="Waelchli J."/>
            <person name="Gfeller V."/>
            <person name="Deslandes-Herold G."/>
            <person name="Mateo P."/>
            <person name="Robert C.A.M."/>
            <person name="Ahrens C.H."/>
            <person name="Rubio-Somoza I."/>
            <person name="Bruggmann R."/>
            <person name="Erb M."/>
            <person name="Schlaeppi K."/>
        </authorList>
    </citation>
    <scope>NUCLEOTIDE SEQUENCE [LARGE SCALE GENOMIC DNA]</scope>
    <source>
        <strain evidence="14 15">LBA1-1-1.1</strain>
    </source>
</reference>
<dbReference type="InterPro" id="IPR018165">
    <property type="entry name" value="Ala-tRNA-synth_IIc_core"/>
</dbReference>
<evidence type="ECO:0000256" key="1">
    <source>
        <dbReference type="ARBA" id="ARBA00008226"/>
    </source>
</evidence>
<dbReference type="EC" id="6.1.1.7" evidence="11"/>
<keyword evidence="6 11" id="KW-0694">RNA-binding</keyword>
<dbReference type="SUPFAM" id="SSF101353">
    <property type="entry name" value="Putative anticodon-binding domain of alanyl-tRNA synthetase (AlaRS)"/>
    <property type="match status" value="1"/>
</dbReference>
<keyword evidence="15" id="KW-1185">Reference proteome</keyword>
<dbReference type="InterPro" id="IPR018163">
    <property type="entry name" value="Thr/Ala-tRNA-synth_IIc_edit"/>
</dbReference>
<dbReference type="EMBL" id="JBEGIE010000001">
    <property type="protein sequence ID" value="MEV4909819.1"/>
    <property type="molecule type" value="Genomic_DNA"/>
</dbReference>
<dbReference type="PROSITE" id="PS50860">
    <property type="entry name" value="AA_TRNA_LIGASE_II_ALA"/>
    <property type="match status" value="1"/>
</dbReference>
<dbReference type="RefSeq" id="WP_199636785.1">
    <property type="nucleotide sequence ID" value="NZ_JBEGIE010000001.1"/>
</dbReference>
<feature type="binding site" evidence="11">
    <location>
        <position position="571"/>
    </location>
    <ligand>
        <name>Zn(2+)</name>
        <dbReference type="ChEBI" id="CHEBI:29105"/>
    </ligand>
</feature>
<dbReference type="InterPro" id="IPR012947">
    <property type="entry name" value="tRNA_SAD"/>
</dbReference>
<evidence type="ECO:0000256" key="2">
    <source>
        <dbReference type="ARBA" id="ARBA00022555"/>
    </source>
</evidence>
<dbReference type="NCBIfam" id="TIGR00344">
    <property type="entry name" value="alaS"/>
    <property type="match status" value="1"/>
</dbReference>
<dbReference type="InterPro" id="IPR002318">
    <property type="entry name" value="Ala-tRNA-lgiase_IIc"/>
</dbReference>
<dbReference type="InterPro" id="IPR045864">
    <property type="entry name" value="aa-tRNA-synth_II/BPL/LPL"/>
</dbReference>
<organism evidence="14 15">
    <name type="scientific">Bacillus proteolyticus</name>
    <dbReference type="NCBI Taxonomy" id="2026192"/>
    <lineage>
        <taxon>Bacteria</taxon>
        <taxon>Bacillati</taxon>
        <taxon>Bacillota</taxon>
        <taxon>Bacilli</taxon>
        <taxon>Bacillales</taxon>
        <taxon>Bacillaceae</taxon>
        <taxon>Bacillus</taxon>
        <taxon>Bacillus cereus group</taxon>
    </lineage>
</organism>
<sequence length="880" mass="97324">MKQLTGAQIRQMFLDFFQEKGHAVEPSASLVPHEDPSLLWINSGVATLKKYFDGRVIPQNPRITNAQKSIRTNDIENVGKTARHHTFFEMLGNFSIGDYFKEEAITWAWEFLTSDKWIGFDKELLSVTIHPEDDEAFTIWNEKMGVPKERIIRLEENFWDIGEGPSGPNTEIFYDRGEAYGNDFSDPELYPGGENERYLEVWNLVFSQFNHNPDGSYTPLPKKNIDTGMGLERMTSIVQDVPTNFDTDLFMPMIGATESISGEKYRNGDLEKDMAFKVIADHIRTVTFAVGDGALPSNEGRGYVLRRLLRRAVRYSKKLNINRPFMFELVPVVGEVMKDFYPEVLEKKDFIAKVVKNEEERFHETLHDGESILAEVIAKAKEEKTTVISGVDAFRLYDTYGFPIELTEEYAEEAGMTVDQAGFENEMEKQRERARAARQDVDSMQVQGGVLGEVKVASEFVGYGTVATESNVVALVKNGEYTDSLQAGEEGQLMLDVTPFYAESGGQIADRGYLLADGVKVVVKDVQKAPNGQNLHKVVIEEGTLTKDAAVKAVIDTKNRSSVVKNHTATHLLHQALKDVLGMHVNQAGSLVTSERLRFDFSHFGQVQADELEKIERIVNEKIWESIDVEISQKAIEEAKEMGAMALFGEKYGDVVRVVQVGGYSLELCGGCHVDNTASIGIFKIVAESGIGAGTRRIEAVTGKSAYELMNDQVGLLKEAAGKMKTNPKDILTRVDGLFAEVKQLQKENESLAAKLSNIEAGNLTDSVMTVDGVNVLAAKVNVADMNNLRTMMDDLKNKLESAVVVLASVNDDKVNILAGVTKDLISQGYHAGKLVKEVASRCGGGGGGRPDMAQAGGKNPAQVEEALAFVQEYVKSVSK</sequence>
<dbReference type="SMART" id="SM00863">
    <property type="entry name" value="tRNA_SAD"/>
    <property type="match status" value="1"/>
</dbReference>
<feature type="domain" description="Alanyl-transfer RNA synthetases family profile" evidence="13">
    <location>
        <begin position="4"/>
        <end position="712"/>
    </location>
</feature>
<dbReference type="Gene3D" id="3.30.980.10">
    <property type="entry name" value="Threonyl-trna Synthetase, Chain A, domain 2"/>
    <property type="match status" value="1"/>
</dbReference>
<evidence type="ECO:0000256" key="10">
    <source>
        <dbReference type="ARBA" id="ARBA00048300"/>
    </source>
</evidence>
<proteinExistence type="inferred from homology"/>
<keyword evidence="5 11" id="KW-0067">ATP-binding</keyword>
<comment type="subcellular location">
    <subcellularLocation>
        <location evidence="11">Cytoplasm</location>
    </subcellularLocation>
</comment>
<keyword evidence="4 11" id="KW-0547">Nucleotide-binding</keyword>
<dbReference type="InterPro" id="IPR009000">
    <property type="entry name" value="Transl_B-barrel_sf"/>
</dbReference>
<dbReference type="PANTHER" id="PTHR11777:SF9">
    <property type="entry name" value="ALANINE--TRNA LIGASE, CYTOPLASMIC"/>
    <property type="match status" value="1"/>
</dbReference>
<evidence type="ECO:0000256" key="7">
    <source>
        <dbReference type="ARBA" id="ARBA00022917"/>
    </source>
</evidence>
<comment type="caution">
    <text evidence="14">The sequence shown here is derived from an EMBL/GenBank/DDBJ whole genome shotgun (WGS) entry which is preliminary data.</text>
</comment>